<proteinExistence type="predicted"/>
<dbReference type="EMBL" id="CP065053">
    <property type="protein sequence ID" value="QPI51928.1"/>
    <property type="molecule type" value="Genomic_DNA"/>
</dbReference>
<evidence type="ECO:0000313" key="1">
    <source>
        <dbReference type="EMBL" id="QPI51928.1"/>
    </source>
</evidence>
<protein>
    <submittedName>
        <fullName evidence="1">Uncharacterized protein</fullName>
    </submittedName>
</protein>
<gene>
    <name evidence="1" type="ORF">IV454_10755</name>
</gene>
<accession>A0AA48WHQ3</accession>
<dbReference type="Proteomes" id="UP000662888">
    <property type="component" value="Chromosome"/>
</dbReference>
<organism evidence="1 2">
    <name type="scientific">Massilia antarctica</name>
    <dbReference type="NCBI Taxonomy" id="2765360"/>
    <lineage>
        <taxon>Bacteria</taxon>
        <taxon>Pseudomonadati</taxon>
        <taxon>Pseudomonadota</taxon>
        <taxon>Betaproteobacteria</taxon>
        <taxon>Burkholderiales</taxon>
        <taxon>Oxalobacteraceae</taxon>
        <taxon>Telluria group</taxon>
        <taxon>Massilia</taxon>
    </lineage>
</organism>
<sequence length="164" mass="18532">MYLKLDDFEVPMKLVYQLVNDFKKYPERVALQQALTLDDTRPKMGYKGVYGLYGSEEWWANIGNGNMPRRYVSGVIVALYHAGQDEEDDINSFDLSLDDGSTKSLGIYCDNDGDIDLFRLGCRVDIFSVFDPLKYEQPPVEGIEFAEIVVEIAVSIAPVTPTIM</sequence>
<evidence type="ECO:0000313" key="2">
    <source>
        <dbReference type="Proteomes" id="UP000662888"/>
    </source>
</evidence>
<dbReference type="RefSeq" id="WP_206091446.1">
    <property type="nucleotide sequence ID" value="NZ_CP065053.1"/>
</dbReference>
<keyword evidence="2" id="KW-1185">Reference proteome</keyword>
<reference evidence="1 2" key="1">
    <citation type="submission" date="2020-11" db="EMBL/GenBank/DDBJ databases">
        <authorList>
            <person name="Sun Q."/>
        </authorList>
    </citation>
    <scope>NUCLEOTIDE SEQUENCE [LARGE SCALE GENOMIC DNA]</scope>
    <source>
        <strain evidence="1 2">P8398</strain>
    </source>
</reference>
<name>A0AA48WHQ3_9BURK</name>